<name>A0ABP7UUH5_9FLAO</name>
<keyword evidence="2" id="KW-1185">Reference proteome</keyword>
<proteinExistence type="predicted"/>
<evidence type="ECO:0000313" key="1">
    <source>
        <dbReference type="EMBL" id="GAA4053300.1"/>
    </source>
</evidence>
<organism evidence="1 2">
    <name type="scientific">Flavobacterium chungnamense</name>
    <dbReference type="NCBI Taxonomy" id="706182"/>
    <lineage>
        <taxon>Bacteria</taxon>
        <taxon>Pseudomonadati</taxon>
        <taxon>Bacteroidota</taxon>
        <taxon>Flavobacteriia</taxon>
        <taxon>Flavobacteriales</taxon>
        <taxon>Flavobacteriaceae</taxon>
        <taxon>Flavobacterium</taxon>
    </lineage>
</organism>
<evidence type="ECO:0000313" key="2">
    <source>
        <dbReference type="Proteomes" id="UP001500426"/>
    </source>
</evidence>
<dbReference type="RefSeq" id="WP_345094064.1">
    <property type="nucleotide sequence ID" value="NZ_BAABCS010000018.1"/>
</dbReference>
<comment type="caution">
    <text evidence="1">The sequence shown here is derived from an EMBL/GenBank/DDBJ whole genome shotgun (WGS) entry which is preliminary data.</text>
</comment>
<sequence length="77" mass="9326">MDYNKLKTKTPNEIANWIEGHKIINKRVRAIWKRFILFYLKNDSYNLHEIFDLINNNNLGETLTSEMLNDIEFFFSK</sequence>
<gene>
    <name evidence="1" type="ORF">GCM10022388_19600</name>
</gene>
<protein>
    <submittedName>
        <fullName evidence="1">Uncharacterized protein</fullName>
    </submittedName>
</protein>
<dbReference type="EMBL" id="BAABCS010000018">
    <property type="protein sequence ID" value="GAA4053300.1"/>
    <property type="molecule type" value="Genomic_DNA"/>
</dbReference>
<dbReference type="Proteomes" id="UP001500426">
    <property type="component" value="Unassembled WGS sequence"/>
</dbReference>
<accession>A0ABP7UUH5</accession>
<reference evidence="2" key="1">
    <citation type="journal article" date="2019" name="Int. J. Syst. Evol. Microbiol.">
        <title>The Global Catalogue of Microorganisms (GCM) 10K type strain sequencing project: providing services to taxonomists for standard genome sequencing and annotation.</title>
        <authorList>
            <consortium name="The Broad Institute Genomics Platform"/>
            <consortium name="The Broad Institute Genome Sequencing Center for Infectious Disease"/>
            <person name="Wu L."/>
            <person name="Ma J."/>
        </authorList>
    </citation>
    <scope>NUCLEOTIDE SEQUENCE [LARGE SCALE GENOMIC DNA]</scope>
    <source>
        <strain evidence="2">JCM 17068</strain>
    </source>
</reference>